<dbReference type="NCBIfam" id="TIGR02532">
    <property type="entry name" value="IV_pilin_GFxxxE"/>
    <property type="match status" value="1"/>
</dbReference>
<dbReference type="KEGG" id="fku:FGKAn22_12720"/>
<dbReference type="EMBL" id="AP019536">
    <property type="protein sequence ID" value="BBI99579.1"/>
    <property type="molecule type" value="Genomic_DNA"/>
</dbReference>
<feature type="domain" description="General secretion pathway GspH" evidence="11">
    <location>
        <begin position="42"/>
        <end position="151"/>
    </location>
</feature>
<evidence type="ECO:0000256" key="8">
    <source>
        <dbReference type="ARBA" id="ARBA00023136"/>
    </source>
</evidence>
<keyword evidence="5" id="KW-0997">Cell inner membrane</keyword>
<evidence type="ECO:0000256" key="4">
    <source>
        <dbReference type="ARBA" id="ARBA00022481"/>
    </source>
</evidence>
<dbReference type="InterPro" id="IPR012902">
    <property type="entry name" value="N_methyl_site"/>
</dbReference>
<evidence type="ECO:0000313" key="12">
    <source>
        <dbReference type="EMBL" id="BBI99579.1"/>
    </source>
</evidence>
<evidence type="ECO:0000256" key="5">
    <source>
        <dbReference type="ARBA" id="ARBA00022519"/>
    </source>
</evidence>
<dbReference type="GO" id="GO:0015628">
    <property type="term" value="P:protein secretion by the type II secretion system"/>
    <property type="evidence" value="ECO:0007669"/>
    <property type="project" value="InterPro"/>
</dbReference>
<proteinExistence type="inferred from homology"/>
<keyword evidence="6" id="KW-0812">Transmembrane</keyword>
<evidence type="ECO:0000256" key="10">
    <source>
        <dbReference type="ARBA" id="ARBA00030775"/>
    </source>
</evidence>
<dbReference type="InterPro" id="IPR022346">
    <property type="entry name" value="T2SS_GspH"/>
</dbReference>
<dbReference type="Pfam" id="PF12019">
    <property type="entry name" value="GspH"/>
    <property type="match status" value="1"/>
</dbReference>
<dbReference type="Proteomes" id="UP001319121">
    <property type="component" value="Chromosome"/>
</dbReference>
<dbReference type="GO" id="GO:0015627">
    <property type="term" value="C:type II protein secretion system complex"/>
    <property type="evidence" value="ECO:0007669"/>
    <property type="project" value="InterPro"/>
</dbReference>
<keyword evidence="4" id="KW-0488">Methylation</keyword>
<sequence length="161" mass="16085">MPGFTLVELLVTIAVVAILASIATPSYRAFVAGQRIKTASFDIMSALTLARSEAIKRAAPVTVAPAGGAWTNGWSVTAPDGTILNQQSALSGLSITCKSGSPSSTVACPAGGLAYAGNGRLTAATAAEVPSFEIGSTSSTAVRCISIDLSGRPNSKVGACP</sequence>
<organism evidence="12 13">
    <name type="scientific">Ferrigenium kumadai</name>
    <dbReference type="NCBI Taxonomy" id="1682490"/>
    <lineage>
        <taxon>Bacteria</taxon>
        <taxon>Pseudomonadati</taxon>
        <taxon>Pseudomonadota</taxon>
        <taxon>Betaproteobacteria</taxon>
        <taxon>Nitrosomonadales</taxon>
        <taxon>Gallionellaceae</taxon>
        <taxon>Ferrigenium</taxon>
    </lineage>
</organism>
<keyword evidence="13" id="KW-1185">Reference proteome</keyword>
<keyword evidence="3" id="KW-1003">Cell membrane</keyword>
<keyword evidence="7" id="KW-1133">Transmembrane helix</keyword>
<dbReference type="GO" id="GO:0005886">
    <property type="term" value="C:plasma membrane"/>
    <property type="evidence" value="ECO:0007669"/>
    <property type="project" value="UniProtKB-SubCell"/>
</dbReference>
<comment type="similarity">
    <text evidence="9">Belongs to the GSP H family.</text>
</comment>
<dbReference type="Gene3D" id="3.55.40.10">
    <property type="entry name" value="minor pseudopilin epsh domain"/>
    <property type="match status" value="1"/>
</dbReference>
<dbReference type="Pfam" id="PF07963">
    <property type="entry name" value="N_methyl"/>
    <property type="match status" value="1"/>
</dbReference>
<name>A0AAN1T1C8_9PROT</name>
<dbReference type="InterPro" id="IPR045584">
    <property type="entry name" value="Pilin-like"/>
</dbReference>
<evidence type="ECO:0000256" key="7">
    <source>
        <dbReference type="ARBA" id="ARBA00022989"/>
    </source>
</evidence>
<reference evidence="12 13" key="1">
    <citation type="submission" date="2019-03" db="EMBL/GenBank/DDBJ databases">
        <title>Complete genome sequence of Ferrigenium kumadai strain An22, a microaerophilic iron-oxidizing bacterium isolated from a paddy field soil.</title>
        <authorList>
            <person name="Watanabe T."/>
            <person name="Asakawa S."/>
        </authorList>
    </citation>
    <scope>NUCLEOTIDE SEQUENCE [LARGE SCALE GENOMIC DNA]</scope>
    <source>
        <strain evidence="12 13">An22</strain>
    </source>
</reference>
<evidence type="ECO:0000313" key="13">
    <source>
        <dbReference type="Proteomes" id="UP001319121"/>
    </source>
</evidence>
<dbReference type="SUPFAM" id="SSF54523">
    <property type="entry name" value="Pili subunits"/>
    <property type="match status" value="1"/>
</dbReference>
<comment type="subcellular location">
    <subcellularLocation>
        <location evidence="1">Cell inner membrane</location>
        <topology evidence="1">Single-pass membrane protein</topology>
    </subcellularLocation>
</comment>
<evidence type="ECO:0000259" key="11">
    <source>
        <dbReference type="Pfam" id="PF12019"/>
    </source>
</evidence>
<keyword evidence="8" id="KW-0472">Membrane</keyword>
<evidence type="ECO:0000256" key="1">
    <source>
        <dbReference type="ARBA" id="ARBA00004377"/>
    </source>
</evidence>
<protein>
    <recommendedName>
        <fullName evidence="2">Type II secretion system protein H</fullName>
    </recommendedName>
    <alternativeName>
        <fullName evidence="10">General secretion pathway protein H</fullName>
    </alternativeName>
</protein>
<evidence type="ECO:0000256" key="6">
    <source>
        <dbReference type="ARBA" id="ARBA00022692"/>
    </source>
</evidence>
<evidence type="ECO:0000256" key="3">
    <source>
        <dbReference type="ARBA" id="ARBA00022475"/>
    </source>
</evidence>
<evidence type="ECO:0000256" key="9">
    <source>
        <dbReference type="ARBA" id="ARBA00025772"/>
    </source>
</evidence>
<evidence type="ECO:0000256" key="2">
    <source>
        <dbReference type="ARBA" id="ARBA00021549"/>
    </source>
</evidence>
<gene>
    <name evidence="12" type="primary">fimT</name>
    <name evidence="12" type="ORF">FGKAn22_12720</name>
</gene>
<accession>A0AAN1T1C8</accession>
<dbReference type="AlphaFoldDB" id="A0AAN1T1C8"/>